<gene>
    <name evidence="1" type="ORF">KIPB_016430</name>
</gene>
<dbReference type="Proteomes" id="UP000265618">
    <property type="component" value="Unassembled WGS sequence"/>
</dbReference>
<evidence type="ECO:0000313" key="1">
    <source>
        <dbReference type="EMBL" id="GCA65166.1"/>
    </source>
</evidence>
<protein>
    <submittedName>
        <fullName evidence="1">Uncharacterized protein</fullName>
    </submittedName>
</protein>
<organism evidence="1 2">
    <name type="scientific">Kipferlia bialata</name>
    <dbReference type="NCBI Taxonomy" id="797122"/>
    <lineage>
        <taxon>Eukaryota</taxon>
        <taxon>Metamonada</taxon>
        <taxon>Carpediemonas-like organisms</taxon>
        <taxon>Kipferlia</taxon>
    </lineage>
</organism>
<reference evidence="1 2" key="1">
    <citation type="journal article" date="2018" name="PLoS ONE">
        <title>The draft genome of Kipferlia bialata reveals reductive genome evolution in fornicate parasites.</title>
        <authorList>
            <person name="Tanifuji G."/>
            <person name="Takabayashi S."/>
            <person name="Kume K."/>
            <person name="Takagi M."/>
            <person name="Nakayama T."/>
            <person name="Kamikawa R."/>
            <person name="Inagaki Y."/>
            <person name="Hashimoto T."/>
        </authorList>
    </citation>
    <scope>NUCLEOTIDE SEQUENCE [LARGE SCALE GENOMIC DNA]</scope>
    <source>
        <strain evidence="1">NY0173</strain>
    </source>
</reference>
<dbReference type="AlphaFoldDB" id="A0A391NZF4"/>
<sequence length="27" mass="3031">HLSLSTKDVRITNALLDMLKTSRSESD</sequence>
<proteinExistence type="predicted"/>
<dbReference type="EMBL" id="BDIP01010026">
    <property type="protein sequence ID" value="GCA65166.1"/>
    <property type="molecule type" value="Genomic_DNA"/>
</dbReference>
<comment type="caution">
    <text evidence="1">The sequence shown here is derived from an EMBL/GenBank/DDBJ whole genome shotgun (WGS) entry which is preliminary data.</text>
</comment>
<name>A0A391NZF4_9EUKA</name>
<feature type="non-terminal residue" evidence="1">
    <location>
        <position position="1"/>
    </location>
</feature>
<evidence type="ECO:0000313" key="2">
    <source>
        <dbReference type="Proteomes" id="UP000265618"/>
    </source>
</evidence>
<keyword evidence="2" id="KW-1185">Reference proteome</keyword>
<accession>A0A391NZF4</accession>